<feature type="transmembrane region" description="Helical" evidence="1">
    <location>
        <begin position="21"/>
        <end position="45"/>
    </location>
</feature>
<evidence type="ECO:0000313" key="2">
    <source>
        <dbReference type="EMBL" id="PSL40389.1"/>
    </source>
</evidence>
<comment type="caution">
    <text evidence="2">The sequence shown here is derived from an EMBL/GenBank/DDBJ whole genome shotgun (WGS) entry which is preliminary data.</text>
</comment>
<evidence type="ECO:0000313" key="3">
    <source>
        <dbReference type="Proteomes" id="UP000242682"/>
    </source>
</evidence>
<organism evidence="2 3">
    <name type="scientific">Planomicrobium soli</name>
    <dbReference type="NCBI Taxonomy" id="1176648"/>
    <lineage>
        <taxon>Bacteria</taxon>
        <taxon>Bacillati</taxon>
        <taxon>Bacillota</taxon>
        <taxon>Bacilli</taxon>
        <taxon>Bacillales</taxon>
        <taxon>Caryophanaceae</taxon>
        <taxon>Planomicrobium</taxon>
    </lineage>
</organism>
<protein>
    <submittedName>
        <fullName evidence="2">Uncharacterized protein</fullName>
    </submittedName>
</protein>
<dbReference type="Proteomes" id="UP000242682">
    <property type="component" value="Unassembled WGS sequence"/>
</dbReference>
<dbReference type="EMBL" id="PYAT01000005">
    <property type="protein sequence ID" value="PSL40389.1"/>
    <property type="molecule type" value="Genomic_DNA"/>
</dbReference>
<keyword evidence="1" id="KW-1133">Transmembrane helix</keyword>
<dbReference type="AlphaFoldDB" id="A0A2P8H2E3"/>
<evidence type="ECO:0000256" key="1">
    <source>
        <dbReference type="SAM" id="Phobius"/>
    </source>
</evidence>
<proteinExistence type="predicted"/>
<keyword evidence="3" id="KW-1185">Reference proteome</keyword>
<reference evidence="2 3" key="1">
    <citation type="submission" date="2018-03" db="EMBL/GenBank/DDBJ databases">
        <title>Genomic Encyclopedia of Type Strains, Phase III (KMG-III): the genomes of soil and plant-associated and newly described type strains.</title>
        <authorList>
            <person name="Whitman W."/>
        </authorList>
    </citation>
    <scope>NUCLEOTIDE SEQUENCE [LARGE SCALE GENOMIC DNA]</scope>
    <source>
        <strain evidence="2 3">CGMCC 1.12259</strain>
    </source>
</reference>
<gene>
    <name evidence="2" type="ORF">B0H99_105167</name>
</gene>
<sequence>MERGKDFFRLLKKEGIRFLAARVDGIVVVIIIIVSLLIGTIGMGVHLHLF</sequence>
<keyword evidence="1" id="KW-0812">Transmembrane</keyword>
<keyword evidence="1" id="KW-0472">Membrane</keyword>
<name>A0A2P8H2E3_9BACL</name>
<accession>A0A2P8H2E3</accession>